<evidence type="ECO:0000313" key="8">
    <source>
        <dbReference type="Proteomes" id="UP001609176"/>
    </source>
</evidence>
<comment type="cofactor">
    <cofactor evidence="1">
        <name>pyridoxal 5'-phosphate</name>
        <dbReference type="ChEBI" id="CHEBI:597326"/>
    </cofactor>
</comment>
<dbReference type="PRINTS" id="PR01179">
    <property type="entry name" value="ODADCRBXLASE"/>
</dbReference>
<evidence type="ECO:0000313" key="6">
    <source>
        <dbReference type="EMBL" id="MFH5243032.1"/>
    </source>
</evidence>
<dbReference type="InterPro" id="IPR000183">
    <property type="entry name" value="Orn/DAP/Arg_de-COase"/>
</dbReference>
<feature type="domain" description="Orn/DAP/Arg decarboxylase 2 N-terminal" evidence="3">
    <location>
        <begin position="59"/>
        <end position="290"/>
    </location>
</feature>
<keyword evidence="2" id="KW-0663">Pyridoxal phosphate</keyword>
<dbReference type="Gene3D" id="3.20.20.10">
    <property type="entry name" value="Alanine racemase"/>
    <property type="match status" value="1"/>
</dbReference>
<dbReference type="Pfam" id="PF02784">
    <property type="entry name" value="Orn_Arg_deC_N"/>
    <property type="match status" value="1"/>
</dbReference>
<dbReference type="InterPro" id="IPR022644">
    <property type="entry name" value="De-COase2_N"/>
</dbReference>
<sequence length="419" mass="44461">MTLLDLFPSMHSAMSPRLDHAVWPTETHYDSSGRITVGRVALQDIADQFGTPTHVIDEDDVRHRCRAYRKTFPEADIAYAAAALPIRAIVRWVTEEGLSIGIGSTSELAIALSAGVDPKRIILHCNAMTADEAQSAAAIGVGRIVVDSPACIAHVSAATRNPQHVLIHVQPEPRHSNESDDATRAAVRQSNLNLVGLHCHLGSHPSDTESIASAIHELVAQLDMVRHDYGTILTELVLGGDHAVPRTPNGTAVHLPDLAVTIDDALDSACATYRFPRPTITLEPGRSIVARAGVTLHRVVSVVGVGDDRTVVAVEGGRNTDPSTSEATVALANRHPTGPVITATLVGRRDEPQQGVAVTLPADVHPGDVLAVAGTGALRNGFTTTTCVGRPPIVAVQRGRATQLVRRETIADLMARDAD</sequence>
<dbReference type="PANTHER" id="PTHR43727:SF2">
    <property type="entry name" value="GROUP IV DECARBOXYLASE"/>
    <property type="match status" value="1"/>
</dbReference>
<dbReference type="EMBL" id="JBIMSP010000020">
    <property type="protein sequence ID" value="MFH5243032.1"/>
    <property type="molecule type" value="Genomic_DNA"/>
</dbReference>
<keyword evidence="9" id="KW-1185">Reference proteome</keyword>
<dbReference type="SUPFAM" id="SSF51419">
    <property type="entry name" value="PLP-binding barrel"/>
    <property type="match status" value="1"/>
</dbReference>
<dbReference type="InterPro" id="IPR029066">
    <property type="entry name" value="PLP-binding_barrel"/>
</dbReference>
<evidence type="ECO:0000313" key="9">
    <source>
        <dbReference type="Proteomes" id="UP001609219"/>
    </source>
</evidence>
<dbReference type="EMBL" id="JBIMSN010000090">
    <property type="protein sequence ID" value="MFH5230791.1"/>
    <property type="molecule type" value="Genomic_DNA"/>
</dbReference>
<dbReference type="SUPFAM" id="SSF50621">
    <property type="entry name" value="Alanine racemase C-terminal domain-like"/>
    <property type="match status" value="1"/>
</dbReference>
<name>A0ABW7K8A4_9NOCA</name>
<evidence type="ECO:0000313" key="4">
    <source>
        <dbReference type="EMBL" id="MFH5208937.1"/>
    </source>
</evidence>
<dbReference type="Proteomes" id="UP001609219">
    <property type="component" value="Unassembled WGS sequence"/>
</dbReference>
<evidence type="ECO:0000256" key="2">
    <source>
        <dbReference type="ARBA" id="ARBA00022898"/>
    </source>
</evidence>
<protein>
    <submittedName>
        <fullName evidence="5">Diaminopimelate decarboxylase family protein</fullName>
    </submittedName>
</protein>
<dbReference type="EMBL" id="JBIMSO010000048">
    <property type="protein sequence ID" value="MFH5208937.1"/>
    <property type="molecule type" value="Genomic_DNA"/>
</dbReference>
<dbReference type="PANTHER" id="PTHR43727">
    <property type="entry name" value="DIAMINOPIMELATE DECARBOXYLASE"/>
    <property type="match status" value="1"/>
</dbReference>
<gene>
    <name evidence="6" type="ORF">ACHIPV_14225</name>
    <name evidence="4" type="ORF">ACHIPZ_12125</name>
    <name evidence="5" type="ORF">ACHIRB_19810</name>
</gene>
<dbReference type="RefSeq" id="WP_395114514.1">
    <property type="nucleotide sequence ID" value="NZ_JBIMSN010000090.1"/>
</dbReference>
<accession>A0ABW7K8A4</accession>
<organism evidence="5 9">
    <name type="scientific">Antrihabitans spumae</name>
    <dbReference type="NCBI Taxonomy" id="3373370"/>
    <lineage>
        <taxon>Bacteria</taxon>
        <taxon>Bacillati</taxon>
        <taxon>Actinomycetota</taxon>
        <taxon>Actinomycetes</taxon>
        <taxon>Mycobacteriales</taxon>
        <taxon>Nocardiaceae</taxon>
        <taxon>Antrihabitans</taxon>
    </lineage>
</organism>
<dbReference type="InterPro" id="IPR009006">
    <property type="entry name" value="Ala_racemase/Decarboxylase_C"/>
</dbReference>
<evidence type="ECO:0000256" key="1">
    <source>
        <dbReference type="ARBA" id="ARBA00001933"/>
    </source>
</evidence>
<proteinExistence type="predicted"/>
<evidence type="ECO:0000313" key="5">
    <source>
        <dbReference type="EMBL" id="MFH5230791.1"/>
    </source>
</evidence>
<reference evidence="7 8" key="1">
    <citation type="submission" date="2024-10" db="EMBL/GenBank/DDBJ databases">
        <authorList>
            <person name="Riesco R."/>
        </authorList>
    </citation>
    <scope>NUCLEOTIDE SEQUENCE [LARGE SCALE GENOMIC DNA]</scope>
    <source>
        <strain evidence="6 8">NCIMB 15448</strain>
        <strain evidence="4 7">NCIMB 15449</strain>
        <strain evidence="5 9">NCIMB 15450</strain>
    </source>
</reference>
<evidence type="ECO:0000259" key="3">
    <source>
        <dbReference type="Pfam" id="PF02784"/>
    </source>
</evidence>
<evidence type="ECO:0000313" key="7">
    <source>
        <dbReference type="Proteomes" id="UP001609175"/>
    </source>
</evidence>
<dbReference type="Gene3D" id="2.40.37.10">
    <property type="entry name" value="Lyase, Ornithine Decarboxylase, Chain A, domain 1"/>
    <property type="match status" value="1"/>
</dbReference>
<comment type="caution">
    <text evidence="5">The sequence shown here is derived from an EMBL/GenBank/DDBJ whole genome shotgun (WGS) entry which is preliminary data.</text>
</comment>
<dbReference type="Proteomes" id="UP001609176">
    <property type="component" value="Unassembled WGS sequence"/>
</dbReference>
<dbReference type="Proteomes" id="UP001609175">
    <property type="component" value="Unassembled WGS sequence"/>
</dbReference>